<feature type="region of interest" description="Disordered" evidence="1">
    <location>
        <begin position="437"/>
        <end position="482"/>
    </location>
</feature>
<dbReference type="AlphaFoldDB" id="A0A1X7S0X4"/>
<evidence type="ECO:0008006" key="5">
    <source>
        <dbReference type="Google" id="ProtNLM"/>
    </source>
</evidence>
<feature type="region of interest" description="Disordered" evidence="1">
    <location>
        <begin position="170"/>
        <end position="192"/>
    </location>
</feature>
<accession>A0A1X7S0X4</accession>
<keyword evidence="2" id="KW-0732">Signal</keyword>
<feature type="signal peptide" evidence="2">
    <location>
        <begin position="1"/>
        <end position="20"/>
    </location>
</feature>
<proteinExistence type="predicted"/>
<gene>
    <name evidence="3" type="ORF">ZT3D7_G8489</name>
</gene>
<evidence type="ECO:0000256" key="2">
    <source>
        <dbReference type="SAM" id="SignalP"/>
    </source>
</evidence>
<evidence type="ECO:0000313" key="4">
    <source>
        <dbReference type="Proteomes" id="UP000215127"/>
    </source>
</evidence>
<feature type="chain" id="PRO_5012462886" description="Apple domain-containing protein" evidence="2">
    <location>
        <begin position="21"/>
        <end position="691"/>
    </location>
</feature>
<keyword evidence="4" id="KW-1185">Reference proteome</keyword>
<reference evidence="3 4" key="1">
    <citation type="submission" date="2016-06" db="EMBL/GenBank/DDBJ databases">
        <authorList>
            <person name="Kjaerup R.B."/>
            <person name="Dalgaard T.S."/>
            <person name="Juul-Madsen H.R."/>
        </authorList>
    </citation>
    <scope>NUCLEOTIDE SEQUENCE [LARGE SCALE GENOMIC DNA]</scope>
</reference>
<evidence type="ECO:0000313" key="3">
    <source>
        <dbReference type="EMBL" id="SMQ53336.1"/>
    </source>
</evidence>
<feature type="compositionally biased region" description="Polar residues" evidence="1">
    <location>
        <begin position="467"/>
        <end position="482"/>
    </location>
</feature>
<dbReference type="Proteomes" id="UP000215127">
    <property type="component" value="Chromosome 8"/>
</dbReference>
<name>A0A1X7S0X4_ZYMT9</name>
<sequence>MKSLVHVAAALTAIVVPTLAATTTSDADIIFTTQAASQDPDSGSLCPDFNGKNITDNAGVRYAVSCNWIMTASGEEEVGGATSPLICMDACDDNVECYGVNMHLEGGCTLISGEQTGLRAAEGSLNLVRLGPAPVKSTSSKVQITSTAAAQSTSSKVQITKTVYVTASPSKAETSTTESSVQSAPSATQSSQCDLDGTNLCPQCDNTVAVDQAGIAYTIFCDSRLYSDRKYSIQEWLTPAGCLEYCDELDFCEGASYYDERSCELARGQNVFPIGQAGHTAFLPVYTGAPIALPDPASPSAFPTSAPRPTRFQLSNTTNVTTTSSSAEPTFSILPIDTGCNMSALTCPECTGAPYTDELNATYTVMCDFAPVCESLSYVDASSSQEDCMQDCDQDATCLAVLFFSTTQSCTLCKQGIEGGPGEDLDYIVLLADIDGDEDPETPVTTPKPATTRPATTRPASAGWSGYPTNATRGPPSYNNTVTLPTATPAFTSTRRSITDLPTPFPVPSGIAVGPVGPVIPPASITANSTSATSTSDAATITSAASVSALPISAASCPGLAEGVFVDPTDYEFYKVLCDSILTAAHSRYTSASDFPACVAACTGDCDAVQFGYTTRCGLYTDVSLFGPGEGWTAAIRLVDATSTDLPYSTAVEATTTASLMPVMSASSNETITRAAASPVMTPAGLVGYKV</sequence>
<feature type="compositionally biased region" description="Low complexity" evidence="1">
    <location>
        <begin position="442"/>
        <end position="460"/>
    </location>
</feature>
<evidence type="ECO:0000256" key="1">
    <source>
        <dbReference type="SAM" id="MobiDB-lite"/>
    </source>
</evidence>
<feature type="region of interest" description="Disordered" evidence="1">
    <location>
        <begin position="297"/>
        <end position="326"/>
    </location>
</feature>
<organism evidence="3 4">
    <name type="scientific">Zymoseptoria tritici (strain ST99CH_3D7)</name>
    <dbReference type="NCBI Taxonomy" id="1276538"/>
    <lineage>
        <taxon>Eukaryota</taxon>
        <taxon>Fungi</taxon>
        <taxon>Dikarya</taxon>
        <taxon>Ascomycota</taxon>
        <taxon>Pezizomycotina</taxon>
        <taxon>Dothideomycetes</taxon>
        <taxon>Dothideomycetidae</taxon>
        <taxon>Mycosphaerellales</taxon>
        <taxon>Mycosphaerellaceae</taxon>
        <taxon>Zymoseptoria</taxon>
    </lineage>
</organism>
<dbReference type="EMBL" id="LT853699">
    <property type="protein sequence ID" value="SMQ53336.1"/>
    <property type="molecule type" value="Genomic_DNA"/>
</dbReference>
<protein>
    <recommendedName>
        <fullName evidence="5">Apple domain-containing protein</fullName>
    </recommendedName>
</protein>